<sequence>MNKPVPKQLSGRLLRPAGKRSRVLFPQGGVLDFKELIVEGLVEDGVDDPAELLPVAGHDQPLRVRVPNWDEVEEGMVIALYVNGDEELEGVGMAWHSITAAEAADPDYEFSLELPSSYWDYIADGQDRTFQVGYSVRPEFSGEFERGPNRVIRIDKLAPGGNPGTLARLSFASEIEARKHILITDFVAGMLTVHVRGYLEQKLGDQIMVTMTDGTTPVTVGPFTVTSSIDATPVALPLAEVQKLKDNTPITFTYTSQDRAGNLSIVSVPHDTLQLLLQDIPVVLPTPEVPGFDQPGDPLILDKDARAGINLVVPRVTGARIGDKVVVLWGAQRSDEHEVTVVPPPPEPLMKLVLLYPLTSAGPKTGAVAVSYELWRGGFKIGDATPPASVNVDLRLPGGPDPDPELPGHGNLELATIVGDASGQVDELTPEDVAAGAQVTIPWLAVDGTDLLEEDDKLHLVWGTQPSHALAPVSAAEAVAKVDINRPVPPTVLASEPSGTVQMAYTVTRVFGASGEENTAHSPSKPVDLLRGEDLPGGGTALKELEFTDLNRFGAIDIEKAQRDLPVKIELYGNVAVGDTIVIHLSADDSQKPTPGNPIPDAEVNLPLIRIEQHHKDQGELTYQIERRWAFVICTGSATVEYTATNVHGPVKAGHKRVPVSVREPSQPTCPLP</sequence>
<dbReference type="EMBL" id="JACGDE010000002">
    <property type="protein sequence ID" value="MBA6064156.1"/>
    <property type="molecule type" value="Genomic_DNA"/>
</dbReference>
<dbReference type="AlphaFoldDB" id="A0A7W2JS47"/>
<organism evidence="1 2">
    <name type="scientific">Pseudomonas mosselii</name>
    <dbReference type="NCBI Taxonomy" id="78327"/>
    <lineage>
        <taxon>Bacteria</taxon>
        <taxon>Pseudomonadati</taxon>
        <taxon>Pseudomonadota</taxon>
        <taxon>Gammaproteobacteria</taxon>
        <taxon>Pseudomonadales</taxon>
        <taxon>Pseudomonadaceae</taxon>
        <taxon>Pseudomonas</taxon>
    </lineage>
</organism>
<accession>A0A7W2JS47</accession>
<reference evidence="1 2" key="1">
    <citation type="submission" date="2020-07" db="EMBL/GenBank/DDBJ databases">
        <title>Diversity of carbapenemase encoding genes among Pseudomonas putida group clinical isolates in a tertiary Brazilian hospital.</title>
        <authorList>
            <person name="Alberto-Lei F."/>
            <person name="Nodari C.S."/>
            <person name="Streling A.P."/>
            <person name="Paulino J.T."/>
            <person name="Bessa-Neto F.O."/>
            <person name="Cayo R."/>
            <person name="Gales A.C."/>
        </authorList>
    </citation>
    <scope>NUCLEOTIDE SEQUENCE [LARGE SCALE GENOMIC DNA]</scope>
    <source>
        <strain evidence="1 2">14802</strain>
    </source>
</reference>
<comment type="caution">
    <text evidence="1">The sequence shown here is derived from an EMBL/GenBank/DDBJ whole genome shotgun (WGS) entry which is preliminary data.</text>
</comment>
<dbReference type="RefSeq" id="WP_182322109.1">
    <property type="nucleotide sequence ID" value="NZ_BQIT01000006.1"/>
</dbReference>
<gene>
    <name evidence="1" type="ORF">H4C75_05205</name>
</gene>
<evidence type="ECO:0000313" key="1">
    <source>
        <dbReference type="EMBL" id="MBA6064156.1"/>
    </source>
</evidence>
<dbReference type="Proteomes" id="UP000541770">
    <property type="component" value="Unassembled WGS sequence"/>
</dbReference>
<evidence type="ECO:0000313" key="2">
    <source>
        <dbReference type="Proteomes" id="UP000541770"/>
    </source>
</evidence>
<protein>
    <submittedName>
        <fullName evidence="1">Uncharacterized protein</fullName>
    </submittedName>
</protein>
<proteinExistence type="predicted"/>
<name>A0A7W2JS47_9PSED</name>